<dbReference type="AlphaFoldDB" id="A0A919FXW3"/>
<dbReference type="Proteomes" id="UP000603708">
    <property type="component" value="Unassembled WGS sequence"/>
</dbReference>
<reference evidence="2" key="1">
    <citation type="journal article" date="2014" name="Int. J. Syst. Evol. Microbiol.">
        <title>Complete genome sequence of Corynebacterium casei LMG S-19264T (=DSM 44701T), isolated from a smear-ripened cheese.</title>
        <authorList>
            <consortium name="US DOE Joint Genome Institute (JGI-PGF)"/>
            <person name="Walter F."/>
            <person name="Albersmeier A."/>
            <person name="Kalinowski J."/>
            <person name="Ruckert C."/>
        </authorList>
    </citation>
    <scope>NUCLEOTIDE SEQUENCE</scope>
    <source>
        <strain evidence="2">JCM 5069</strain>
    </source>
</reference>
<feature type="region of interest" description="Disordered" evidence="1">
    <location>
        <begin position="1"/>
        <end position="69"/>
    </location>
</feature>
<evidence type="ECO:0000256" key="1">
    <source>
        <dbReference type="SAM" id="MobiDB-lite"/>
    </source>
</evidence>
<feature type="compositionally biased region" description="Low complexity" evidence="1">
    <location>
        <begin position="57"/>
        <end position="69"/>
    </location>
</feature>
<keyword evidence="3" id="KW-1185">Reference proteome</keyword>
<dbReference type="EMBL" id="BNCD01000003">
    <property type="protein sequence ID" value="GHH73964.1"/>
    <property type="molecule type" value="Genomic_DNA"/>
</dbReference>
<reference evidence="2" key="2">
    <citation type="submission" date="2020-09" db="EMBL/GenBank/DDBJ databases">
        <authorList>
            <person name="Sun Q."/>
            <person name="Ohkuma M."/>
        </authorList>
    </citation>
    <scope>NUCLEOTIDE SEQUENCE</scope>
    <source>
        <strain evidence="2">JCM 5069</strain>
    </source>
</reference>
<gene>
    <name evidence="2" type="ORF">GCM10018793_13970</name>
</gene>
<evidence type="ECO:0000313" key="2">
    <source>
        <dbReference type="EMBL" id="GHH73964.1"/>
    </source>
</evidence>
<evidence type="ECO:0000313" key="3">
    <source>
        <dbReference type="Proteomes" id="UP000603708"/>
    </source>
</evidence>
<proteinExistence type="predicted"/>
<protein>
    <submittedName>
        <fullName evidence="2">Uncharacterized protein</fullName>
    </submittedName>
</protein>
<comment type="caution">
    <text evidence="2">The sequence shown here is derived from an EMBL/GenBank/DDBJ whole genome shotgun (WGS) entry which is preliminary data.</text>
</comment>
<feature type="compositionally biased region" description="Low complexity" evidence="1">
    <location>
        <begin position="37"/>
        <end position="47"/>
    </location>
</feature>
<sequence length="69" mass="6598">MTGGKTAADREPTAAPTAAGPPGLRPLAPAPVPAPAPGACAARAAPRTRPPPPVSPDPSADTADTAPDL</sequence>
<name>A0A919FXW3_9ACTN</name>
<accession>A0A919FXW3</accession>
<feature type="compositionally biased region" description="Low complexity" evidence="1">
    <location>
        <begin position="13"/>
        <end position="27"/>
    </location>
</feature>
<organism evidence="2 3">
    <name type="scientific">Streptomyces sulfonofaciens</name>
    <dbReference type="NCBI Taxonomy" id="68272"/>
    <lineage>
        <taxon>Bacteria</taxon>
        <taxon>Bacillati</taxon>
        <taxon>Actinomycetota</taxon>
        <taxon>Actinomycetes</taxon>
        <taxon>Kitasatosporales</taxon>
        <taxon>Streptomycetaceae</taxon>
        <taxon>Streptomyces</taxon>
    </lineage>
</organism>